<evidence type="ECO:0000313" key="2">
    <source>
        <dbReference type="EMBL" id="ETW83075.1"/>
    </source>
</evidence>
<gene>
    <name evidence="2" type="ORF">HETIRDRAFT_152726</name>
</gene>
<evidence type="ECO:0000313" key="3">
    <source>
        <dbReference type="Proteomes" id="UP000030671"/>
    </source>
</evidence>
<dbReference type="AlphaFoldDB" id="W4KCK4"/>
<dbReference type="Proteomes" id="UP000030671">
    <property type="component" value="Unassembled WGS sequence"/>
</dbReference>
<feature type="region of interest" description="Disordered" evidence="1">
    <location>
        <begin position="1"/>
        <end position="79"/>
    </location>
</feature>
<reference evidence="2 3" key="1">
    <citation type="journal article" date="2012" name="New Phytol.">
        <title>Insight into trade-off between wood decay and parasitism from the genome of a fungal forest pathogen.</title>
        <authorList>
            <person name="Olson A."/>
            <person name="Aerts A."/>
            <person name="Asiegbu F."/>
            <person name="Belbahri L."/>
            <person name="Bouzid O."/>
            <person name="Broberg A."/>
            <person name="Canback B."/>
            <person name="Coutinho P.M."/>
            <person name="Cullen D."/>
            <person name="Dalman K."/>
            <person name="Deflorio G."/>
            <person name="van Diepen L.T."/>
            <person name="Dunand C."/>
            <person name="Duplessis S."/>
            <person name="Durling M."/>
            <person name="Gonthier P."/>
            <person name="Grimwood J."/>
            <person name="Fossdal C.G."/>
            <person name="Hansson D."/>
            <person name="Henrissat B."/>
            <person name="Hietala A."/>
            <person name="Himmelstrand K."/>
            <person name="Hoffmeister D."/>
            <person name="Hogberg N."/>
            <person name="James T.Y."/>
            <person name="Karlsson M."/>
            <person name="Kohler A."/>
            <person name="Kues U."/>
            <person name="Lee Y.H."/>
            <person name="Lin Y.C."/>
            <person name="Lind M."/>
            <person name="Lindquist E."/>
            <person name="Lombard V."/>
            <person name="Lucas S."/>
            <person name="Lunden K."/>
            <person name="Morin E."/>
            <person name="Murat C."/>
            <person name="Park J."/>
            <person name="Raffaello T."/>
            <person name="Rouze P."/>
            <person name="Salamov A."/>
            <person name="Schmutz J."/>
            <person name="Solheim H."/>
            <person name="Stahlberg J."/>
            <person name="Velez H."/>
            <person name="de Vries R.P."/>
            <person name="Wiebenga A."/>
            <person name="Woodward S."/>
            <person name="Yakovlev I."/>
            <person name="Garbelotto M."/>
            <person name="Martin F."/>
            <person name="Grigoriev I.V."/>
            <person name="Stenlid J."/>
        </authorList>
    </citation>
    <scope>NUCLEOTIDE SEQUENCE [LARGE SCALE GENOMIC DNA]</scope>
    <source>
        <strain evidence="2 3">TC 32-1</strain>
    </source>
</reference>
<dbReference type="RefSeq" id="XP_009545359.1">
    <property type="nucleotide sequence ID" value="XM_009547064.1"/>
</dbReference>
<keyword evidence="3" id="KW-1185">Reference proteome</keyword>
<dbReference type="eggNOG" id="ENOG502SN45">
    <property type="taxonomic scope" value="Eukaryota"/>
</dbReference>
<feature type="region of interest" description="Disordered" evidence="1">
    <location>
        <begin position="115"/>
        <end position="173"/>
    </location>
</feature>
<dbReference type="KEGG" id="hir:HETIRDRAFT_152726"/>
<feature type="compositionally biased region" description="Acidic residues" evidence="1">
    <location>
        <begin position="43"/>
        <end position="55"/>
    </location>
</feature>
<evidence type="ECO:0000256" key="1">
    <source>
        <dbReference type="SAM" id="MobiDB-lite"/>
    </source>
</evidence>
<dbReference type="GeneID" id="20667420"/>
<sequence>MDSSPITPATPNFSDTNHDFNLSEIDSISDSDWLDVSSRASEDESAGIPEDDHDEVYDRPPSRRSVSSRSSSRDGDVEGWEGLVEGADVDDDVLLHEHSHSAHLPADAVTLDVADSSAEEQRVKEALDQSMISTLSSSRTSSLSSSTHGPASRPRDLRLSFPDPLTSSQDELNGSYEDVLPALRGPNTRLSRFEPGVATLAPSSSPKDPGLSSIPEVPQTVDFTHVDFQIVLYGISTMGKWQFVEKLLGRLALGLGLALSHRDTRSTYVSIYTLNSDHARFLASQYTISILDRTDSSRERISDTVSKTLAVVFLPSALSSLPSHTLYLPVFTSPSVPNDTAGLSRTFLRQAIEDKWQDLRAPLSQLLLVNEDYPSAVISEEEVDTLEPSEVAVGFRPLLPHGRKGVNMKALTAVIASLGLLSIVLAYIVSGSSPTGSIPVVSKVEKHPSASLATIISNGSNHSSIHVTPPTSTALGTTSLKEFALAVFSPVSLDSSYGSRRSRASPTSGSLPITSSGLPFIKKIEDTSANHGELPSKQLLAHPLTTSLSLTSLPGSKAVSIFHVAAEHCKTKIPAPTAQSMYSLSTRLASSLSDIISAKMIASAIQADVKELLDALNELLQVLETQTAMALRLSKAATDGLREHLYRGHRRAQQRALQIRRKGEQAITTFGEQAKGRIDQAKSRARAFKDRLSSEVAVAYQNQRAKGIIPTFNEHVQGHKERRAARRLARRKMRGRLDL</sequence>
<feature type="compositionally biased region" description="Low complexity" evidence="1">
    <location>
        <begin position="133"/>
        <end position="147"/>
    </location>
</feature>
<organism evidence="2 3">
    <name type="scientific">Heterobasidion irregulare (strain TC 32-1)</name>
    <dbReference type="NCBI Taxonomy" id="747525"/>
    <lineage>
        <taxon>Eukaryota</taxon>
        <taxon>Fungi</taxon>
        <taxon>Dikarya</taxon>
        <taxon>Basidiomycota</taxon>
        <taxon>Agaricomycotina</taxon>
        <taxon>Agaricomycetes</taxon>
        <taxon>Russulales</taxon>
        <taxon>Bondarzewiaceae</taxon>
        <taxon>Heterobasidion</taxon>
        <taxon>Heterobasidion annosum species complex</taxon>
    </lineage>
</organism>
<dbReference type="HOGENOM" id="CLU_386169_0_0_1"/>
<proteinExistence type="predicted"/>
<protein>
    <submittedName>
        <fullName evidence="2">Uncharacterized protein</fullName>
    </submittedName>
</protein>
<dbReference type="InParanoid" id="W4KCK4"/>
<dbReference type="STRING" id="747525.W4KCK4"/>
<dbReference type="EMBL" id="KI925457">
    <property type="protein sequence ID" value="ETW83075.1"/>
    <property type="molecule type" value="Genomic_DNA"/>
</dbReference>
<name>W4KCK4_HETIT</name>
<accession>W4KCK4</accession>
<dbReference type="OrthoDB" id="3256495at2759"/>
<feature type="compositionally biased region" description="Polar residues" evidence="1">
    <location>
        <begin position="1"/>
        <end position="15"/>
    </location>
</feature>